<organism evidence="1 2">
    <name type="scientific">Aquicoccus porphyridii</name>
    <dbReference type="NCBI Taxonomy" id="1852029"/>
    <lineage>
        <taxon>Bacteria</taxon>
        <taxon>Pseudomonadati</taxon>
        <taxon>Pseudomonadota</taxon>
        <taxon>Alphaproteobacteria</taxon>
        <taxon>Rhodobacterales</taxon>
        <taxon>Paracoccaceae</taxon>
        <taxon>Aquicoccus</taxon>
    </lineage>
</organism>
<gene>
    <name evidence="1" type="ORF">FLO80_00285</name>
</gene>
<protein>
    <submittedName>
        <fullName evidence="1">Uncharacterized protein</fullName>
    </submittedName>
</protein>
<dbReference type="Proteomes" id="UP000325291">
    <property type="component" value="Unassembled WGS sequence"/>
</dbReference>
<evidence type="ECO:0000313" key="1">
    <source>
        <dbReference type="EMBL" id="KAA0920657.1"/>
    </source>
</evidence>
<accession>A0A5A9ZTW7</accession>
<keyword evidence="2" id="KW-1185">Reference proteome</keyword>
<name>A0A5A9ZTW7_9RHOB</name>
<proteinExistence type="predicted"/>
<dbReference type="AlphaFoldDB" id="A0A5A9ZTW7"/>
<dbReference type="EMBL" id="VINQ01000001">
    <property type="protein sequence ID" value="KAA0920657.1"/>
    <property type="molecule type" value="Genomic_DNA"/>
</dbReference>
<comment type="caution">
    <text evidence="1">The sequence shown here is derived from an EMBL/GenBank/DDBJ whole genome shotgun (WGS) entry which is preliminary data.</text>
</comment>
<reference evidence="1 2" key="1">
    <citation type="submission" date="2019-07" db="EMBL/GenBank/DDBJ databases">
        <title>Aquicoccus porphyridii gen. nov., sp. nov., isolated from a small marine red alga, Porphyridium marinum.</title>
        <authorList>
            <person name="Liu L."/>
        </authorList>
    </citation>
    <scope>NUCLEOTIDE SEQUENCE [LARGE SCALE GENOMIC DNA]</scope>
    <source>
        <strain evidence="1 2">L1 8-17</strain>
    </source>
</reference>
<dbReference type="RefSeq" id="WP_111362311.1">
    <property type="nucleotide sequence ID" value="NZ_JASHJG010000018.1"/>
</dbReference>
<sequence length="68" mass="7530">MSRPLCAFPHTASARAFADAVTEKGFREEAIIDHGDEVRMQFWREDAPHGIDRVTDMIDSAITGAVGR</sequence>
<evidence type="ECO:0000313" key="2">
    <source>
        <dbReference type="Proteomes" id="UP000325291"/>
    </source>
</evidence>